<organism evidence="3 4">
    <name type="scientific">Asticcacaulis machinosus</name>
    <dbReference type="NCBI Taxonomy" id="2984211"/>
    <lineage>
        <taxon>Bacteria</taxon>
        <taxon>Pseudomonadati</taxon>
        <taxon>Pseudomonadota</taxon>
        <taxon>Alphaproteobacteria</taxon>
        <taxon>Caulobacterales</taxon>
        <taxon>Caulobacteraceae</taxon>
        <taxon>Asticcacaulis</taxon>
    </lineage>
</organism>
<protein>
    <submittedName>
        <fullName evidence="3">Acyl-CoA thioesterase</fullName>
    </submittedName>
</protein>
<proteinExistence type="inferred from homology"/>
<name>A0ABT5HKD7_9CAUL</name>
<comment type="similarity">
    <text evidence="1">Belongs to the 4-hydroxybenzoyl-CoA thioesterase family.</text>
</comment>
<dbReference type="CDD" id="cd00586">
    <property type="entry name" value="4HBT"/>
    <property type="match status" value="1"/>
</dbReference>
<dbReference type="PIRSF" id="PIRSF003230">
    <property type="entry name" value="YbgC"/>
    <property type="match status" value="1"/>
</dbReference>
<dbReference type="PANTHER" id="PTHR31793:SF27">
    <property type="entry name" value="NOVEL THIOESTERASE SUPERFAMILY DOMAIN AND SAPOSIN A-TYPE DOMAIN CONTAINING PROTEIN (0610012H03RIK)"/>
    <property type="match status" value="1"/>
</dbReference>
<dbReference type="EMBL" id="JAQQKV010000001">
    <property type="protein sequence ID" value="MDC7676074.1"/>
    <property type="molecule type" value="Genomic_DNA"/>
</dbReference>
<dbReference type="InterPro" id="IPR029069">
    <property type="entry name" value="HotDog_dom_sf"/>
</dbReference>
<accession>A0ABT5HKD7</accession>
<dbReference type="Pfam" id="PF13279">
    <property type="entry name" value="4HBT_2"/>
    <property type="match status" value="1"/>
</dbReference>
<dbReference type="InterPro" id="IPR006684">
    <property type="entry name" value="YbgC/YbaW"/>
</dbReference>
<dbReference type="Gene3D" id="3.10.129.10">
    <property type="entry name" value="Hotdog Thioesterase"/>
    <property type="match status" value="1"/>
</dbReference>
<keyword evidence="2" id="KW-0378">Hydrolase</keyword>
<evidence type="ECO:0000256" key="1">
    <source>
        <dbReference type="ARBA" id="ARBA00005953"/>
    </source>
</evidence>
<gene>
    <name evidence="3" type="ORF">PQU98_08030</name>
</gene>
<reference evidence="3 4" key="1">
    <citation type="submission" date="2023-01" db="EMBL/GenBank/DDBJ databases">
        <title>Novel species of the genus Asticcacaulis isolated from rivers.</title>
        <authorList>
            <person name="Lu H."/>
        </authorList>
    </citation>
    <scope>NUCLEOTIDE SEQUENCE [LARGE SCALE GENOMIC DNA]</scope>
    <source>
        <strain evidence="3 4">LKC15W</strain>
    </source>
</reference>
<sequence length="133" mass="14934">MSAAETDSFSVEMKVRDSECDAQGVVNNANYLVYCEHARHEFLEARGVHFKDLVAQEIFLMVAHMDLTFLSPLTGGDRFEVVSSVTRHGPRARFDQVIRRLPEGTVCLKAHVDVICKIKGKLTRGAFFDTLMS</sequence>
<dbReference type="SUPFAM" id="SSF54637">
    <property type="entry name" value="Thioesterase/thiol ester dehydrase-isomerase"/>
    <property type="match status" value="1"/>
</dbReference>
<dbReference type="InterPro" id="IPR050563">
    <property type="entry name" value="4-hydroxybenzoyl-CoA_TE"/>
</dbReference>
<evidence type="ECO:0000256" key="2">
    <source>
        <dbReference type="ARBA" id="ARBA00022801"/>
    </source>
</evidence>
<dbReference type="RefSeq" id="WP_272744380.1">
    <property type="nucleotide sequence ID" value="NZ_JAQQKV010000001.1"/>
</dbReference>
<comment type="caution">
    <text evidence="3">The sequence shown here is derived from an EMBL/GenBank/DDBJ whole genome shotgun (WGS) entry which is preliminary data.</text>
</comment>
<dbReference type="PANTHER" id="PTHR31793">
    <property type="entry name" value="4-HYDROXYBENZOYL-COA THIOESTERASE FAMILY MEMBER"/>
    <property type="match status" value="1"/>
</dbReference>
<dbReference type="Proteomes" id="UP001218579">
    <property type="component" value="Unassembled WGS sequence"/>
</dbReference>
<keyword evidence="4" id="KW-1185">Reference proteome</keyword>
<evidence type="ECO:0000313" key="3">
    <source>
        <dbReference type="EMBL" id="MDC7676074.1"/>
    </source>
</evidence>
<evidence type="ECO:0000313" key="4">
    <source>
        <dbReference type="Proteomes" id="UP001218579"/>
    </source>
</evidence>